<dbReference type="Proteomes" id="UP000193648">
    <property type="component" value="Unassembled WGS sequence"/>
</dbReference>
<feature type="compositionally biased region" description="Pro residues" evidence="2">
    <location>
        <begin position="101"/>
        <end position="112"/>
    </location>
</feature>
<name>A0A1Y2GFE4_9FUNG</name>
<dbReference type="OrthoDB" id="8062037at2759"/>
<dbReference type="InterPro" id="IPR001841">
    <property type="entry name" value="Znf_RING"/>
</dbReference>
<keyword evidence="3" id="KW-1133">Transmembrane helix</keyword>
<gene>
    <name evidence="5" type="ORF">BCR41DRAFT_424611</name>
</gene>
<feature type="transmembrane region" description="Helical" evidence="3">
    <location>
        <begin position="384"/>
        <end position="404"/>
    </location>
</feature>
<feature type="region of interest" description="Disordered" evidence="2">
    <location>
        <begin position="186"/>
        <end position="237"/>
    </location>
</feature>
<keyword evidence="3" id="KW-0472">Membrane</keyword>
<dbReference type="PANTHER" id="PTHR46225">
    <property type="entry name" value="C3H4 TYPE ZINC FINGER PROTEIN"/>
    <property type="match status" value="1"/>
</dbReference>
<feature type="compositionally biased region" description="Low complexity" evidence="2">
    <location>
        <begin position="186"/>
        <end position="200"/>
    </location>
</feature>
<proteinExistence type="predicted"/>
<keyword evidence="1" id="KW-0863">Zinc-finger</keyword>
<protein>
    <recommendedName>
        <fullName evidence="4">RING-type domain-containing protein</fullName>
    </recommendedName>
</protein>
<dbReference type="AlphaFoldDB" id="A0A1Y2GFE4"/>
<dbReference type="RefSeq" id="XP_021878229.1">
    <property type="nucleotide sequence ID" value="XM_022030464.1"/>
</dbReference>
<dbReference type="SMART" id="SM00184">
    <property type="entry name" value="RING"/>
    <property type="match status" value="1"/>
</dbReference>
<feature type="compositionally biased region" description="Polar residues" evidence="2">
    <location>
        <begin position="225"/>
        <end position="237"/>
    </location>
</feature>
<accession>A0A1Y2GFE4</accession>
<dbReference type="InterPro" id="IPR013083">
    <property type="entry name" value="Znf_RING/FYVE/PHD"/>
</dbReference>
<keyword evidence="3" id="KW-0812">Transmembrane</keyword>
<feature type="region of interest" description="Disordered" evidence="2">
    <location>
        <begin position="677"/>
        <end position="717"/>
    </location>
</feature>
<dbReference type="STRING" id="64571.A0A1Y2GFE4"/>
<evidence type="ECO:0000256" key="3">
    <source>
        <dbReference type="SAM" id="Phobius"/>
    </source>
</evidence>
<dbReference type="CDD" id="cd16461">
    <property type="entry name" value="RING-H2_EL5-like"/>
    <property type="match status" value="1"/>
</dbReference>
<feature type="compositionally biased region" description="Low complexity" evidence="2">
    <location>
        <begin position="84"/>
        <end position="100"/>
    </location>
</feature>
<sequence>MSAADVSLTISKSSARSGSESDSTITVQNACKPVHSLDTHAIATSSHQQILDHDKAIEAIEATGATKAHHSNYHQPSLPPLSPFEPISSTSTSPTASTTAPSPPPSPSPFPSPSLSLSPLPSHSCYYSPVTTPYPIVYSSPSLIDSARSASSSASALHSLSSSPFTSHPPLRSSIPPPPLYSLPLSLSLSLDPSQPQSQQHISNNTTTRPLSLSLSLSSPSSPSVHASGSYPQLESHSNSYFPPLYQDWRNIPSIMSTYPPPPLSPVIPSIPQLSTHSPQSVYNLGDGQEQANNSPTPSLTNTSITTTNNTRPRSVLDLAIDTASTNPAGRRVRRNVVTRWRNIPRNARIFLTFNVVMTIAKIVSTIVVLILDKDAYCPYLKVLLLLYAIRSAIGLPFSAYAHLHPRIQGAPLTTRDIILERQRTLMEIAGTCLFFLSNYFLFTQVDCRVRAPAVFYMTVVHVILGYIVILIPIILCLAVILCLPLVLHIMRALDLGPVVGVKGATDEMIDAIPIVKYRRPVEVATNESTRSTVVDLSSTDDRIEAGTPLSIIAPTTSAPSAVLGAPNSSSVPQSAPQTPKRGLFGFYKRGKKLSGTNKNSDGSLPSQDSNSVEYLTLSDPQDAICAICLCDYENEEVLRKMNCNHYFHKDCVDEWLRLNRCCPLCKRDIEELAGVREPTDTNTGTGTQATTSSPLSSSPSPTLPSVSQPTMTGSRS</sequence>
<evidence type="ECO:0000256" key="2">
    <source>
        <dbReference type="SAM" id="MobiDB-lite"/>
    </source>
</evidence>
<comment type="caution">
    <text evidence="5">The sequence shown here is derived from an EMBL/GenBank/DDBJ whole genome shotgun (WGS) entry which is preliminary data.</text>
</comment>
<dbReference type="GO" id="GO:0008270">
    <property type="term" value="F:zinc ion binding"/>
    <property type="evidence" value="ECO:0007669"/>
    <property type="project" value="UniProtKB-KW"/>
</dbReference>
<evidence type="ECO:0000313" key="6">
    <source>
        <dbReference type="Proteomes" id="UP000193648"/>
    </source>
</evidence>
<organism evidence="5 6">
    <name type="scientific">Lobosporangium transversale</name>
    <dbReference type="NCBI Taxonomy" id="64571"/>
    <lineage>
        <taxon>Eukaryota</taxon>
        <taxon>Fungi</taxon>
        <taxon>Fungi incertae sedis</taxon>
        <taxon>Mucoromycota</taxon>
        <taxon>Mortierellomycotina</taxon>
        <taxon>Mortierellomycetes</taxon>
        <taxon>Mortierellales</taxon>
        <taxon>Mortierellaceae</taxon>
        <taxon>Lobosporangium</taxon>
    </lineage>
</organism>
<dbReference type="EMBL" id="MCFF01000039">
    <property type="protein sequence ID" value="ORZ07995.1"/>
    <property type="molecule type" value="Genomic_DNA"/>
</dbReference>
<feature type="transmembrane region" description="Helical" evidence="3">
    <location>
        <begin position="350"/>
        <end position="372"/>
    </location>
</feature>
<reference evidence="5 6" key="1">
    <citation type="submission" date="2016-07" db="EMBL/GenBank/DDBJ databases">
        <title>Pervasive Adenine N6-methylation of Active Genes in Fungi.</title>
        <authorList>
            <consortium name="DOE Joint Genome Institute"/>
            <person name="Mondo S.J."/>
            <person name="Dannebaum R.O."/>
            <person name="Kuo R.C."/>
            <person name="Labutti K."/>
            <person name="Haridas S."/>
            <person name="Kuo A."/>
            <person name="Salamov A."/>
            <person name="Ahrendt S.R."/>
            <person name="Lipzen A."/>
            <person name="Sullivan W."/>
            <person name="Andreopoulos W.B."/>
            <person name="Clum A."/>
            <person name="Lindquist E."/>
            <person name="Daum C."/>
            <person name="Ramamoorthy G.K."/>
            <person name="Gryganskyi A."/>
            <person name="Culley D."/>
            <person name="Magnuson J.K."/>
            <person name="James T.Y."/>
            <person name="O'Malley M.A."/>
            <person name="Stajich J.E."/>
            <person name="Spatafora J.W."/>
            <person name="Visel A."/>
            <person name="Grigoriev I.V."/>
        </authorList>
    </citation>
    <scope>NUCLEOTIDE SEQUENCE [LARGE SCALE GENOMIC DNA]</scope>
    <source>
        <strain evidence="5 6">NRRL 3116</strain>
    </source>
</reference>
<dbReference type="PROSITE" id="PS50089">
    <property type="entry name" value="ZF_RING_2"/>
    <property type="match status" value="1"/>
</dbReference>
<feature type="region of interest" description="Disordered" evidence="2">
    <location>
        <begin position="287"/>
        <end position="311"/>
    </location>
</feature>
<feature type="compositionally biased region" description="Polar residues" evidence="2">
    <location>
        <begin position="8"/>
        <end position="26"/>
    </location>
</feature>
<feature type="region of interest" description="Disordered" evidence="2">
    <location>
        <begin position="1"/>
        <end position="26"/>
    </location>
</feature>
<evidence type="ECO:0000313" key="5">
    <source>
        <dbReference type="EMBL" id="ORZ07995.1"/>
    </source>
</evidence>
<dbReference type="Pfam" id="PF13639">
    <property type="entry name" value="zf-RING_2"/>
    <property type="match status" value="1"/>
</dbReference>
<dbReference type="PANTHER" id="PTHR46225:SF19">
    <property type="entry name" value="RING-TYPE DOMAIN-CONTAINING PROTEIN"/>
    <property type="match status" value="1"/>
</dbReference>
<dbReference type="InParanoid" id="A0A1Y2GFE4"/>
<feature type="compositionally biased region" description="Low complexity" evidence="2">
    <location>
        <begin position="210"/>
        <end position="224"/>
    </location>
</feature>
<evidence type="ECO:0000256" key="1">
    <source>
        <dbReference type="PROSITE-ProRule" id="PRU00175"/>
    </source>
</evidence>
<feature type="compositionally biased region" description="Low complexity" evidence="2">
    <location>
        <begin position="293"/>
        <end position="311"/>
    </location>
</feature>
<dbReference type="SUPFAM" id="SSF57850">
    <property type="entry name" value="RING/U-box"/>
    <property type="match status" value="1"/>
</dbReference>
<dbReference type="Gene3D" id="3.30.40.10">
    <property type="entry name" value="Zinc/RING finger domain, C3HC4 (zinc finger)"/>
    <property type="match status" value="1"/>
</dbReference>
<feature type="region of interest" description="Disordered" evidence="2">
    <location>
        <begin position="66"/>
        <end position="115"/>
    </location>
</feature>
<dbReference type="GeneID" id="33572306"/>
<feature type="transmembrane region" description="Helical" evidence="3">
    <location>
        <begin position="425"/>
        <end position="443"/>
    </location>
</feature>
<feature type="transmembrane region" description="Helical" evidence="3">
    <location>
        <begin position="455"/>
        <end position="488"/>
    </location>
</feature>
<feature type="domain" description="RING-type" evidence="4">
    <location>
        <begin position="626"/>
        <end position="667"/>
    </location>
</feature>
<keyword evidence="1" id="KW-0479">Metal-binding</keyword>
<keyword evidence="1" id="KW-0862">Zinc</keyword>
<evidence type="ECO:0000259" key="4">
    <source>
        <dbReference type="PROSITE" id="PS50089"/>
    </source>
</evidence>
<feature type="compositionally biased region" description="Low complexity" evidence="2">
    <location>
        <begin position="681"/>
        <end position="711"/>
    </location>
</feature>
<keyword evidence="6" id="KW-1185">Reference proteome</keyword>